<reference evidence="2" key="1">
    <citation type="journal article" date="2021" name="G3 (Bethesda)">
        <title>Genome and transcriptome analysis of the beet armyworm Spodoptera exigua reveals targets for pest control. .</title>
        <authorList>
            <person name="Simon S."/>
            <person name="Breeschoten T."/>
            <person name="Jansen H.J."/>
            <person name="Dirks R.P."/>
            <person name="Schranz M.E."/>
            <person name="Ros V.I.D."/>
        </authorList>
    </citation>
    <scope>NUCLEOTIDE SEQUENCE</scope>
    <source>
        <strain evidence="2">TB_SE_WUR_2020</strain>
    </source>
</reference>
<dbReference type="SUPFAM" id="SSF48726">
    <property type="entry name" value="Immunoglobulin"/>
    <property type="match status" value="1"/>
</dbReference>
<dbReference type="Pfam" id="PF07679">
    <property type="entry name" value="I-set"/>
    <property type="match status" value="1"/>
</dbReference>
<gene>
    <name evidence="2" type="ORF">HF086_007064</name>
</gene>
<dbReference type="InterPro" id="IPR036179">
    <property type="entry name" value="Ig-like_dom_sf"/>
</dbReference>
<name>A0A922M5R9_SPOEX</name>
<organism evidence="2 3">
    <name type="scientific">Spodoptera exigua</name>
    <name type="common">Beet armyworm</name>
    <name type="synonym">Noctua fulgens</name>
    <dbReference type="NCBI Taxonomy" id="7107"/>
    <lineage>
        <taxon>Eukaryota</taxon>
        <taxon>Metazoa</taxon>
        <taxon>Ecdysozoa</taxon>
        <taxon>Arthropoda</taxon>
        <taxon>Hexapoda</taxon>
        <taxon>Insecta</taxon>
        <taxon>Pterygota</taxon>
        <taxon>Neoptera</taxon>
        <taxon>Endopterygota</taxon>
        <taxon>Lepidoptera</taxon>
        <taxon>Glossata</taxon>
        <taxon>Ditrysia</taxon>
        <taxon>Noctuoidea</taxon>
        <taxon>Noctuidae</taxon>
        <taxon>Amphipyrinae</taxon>
        <taxon>Spodoptera</taxon>
    </lineage>
</organism>
<dbReference type="InterPro" id="IPR013098">
    <property type="entry name" value="Ig_I-set"/>
</dbReference>
<evidence type="ECO:0000313" key="2">
    <source>
        <dbReference type="EMBL" id="KAH9630640.1"/>
    </source>
</evidence>
<dbReference type="AlphaFoldDB" id="A0A922M5R9"/>
<evidence type="ECO:0000313" key="3">
    <source>
        <dbReference type="Proteomes" id="UP000814243"/>
    </source>
</evidence>
<comment type="caution">
    <text evidence="2">The sequence shown here is derived from an EMBL/GenBank/DDBJ whole genome shotgun (WGS) entry which is preliminary data.</text>
</comment>
<protein>
    <recommendedName>
        <fullName evidence="1">Immunoglobulin I-set domain-containing protein</fullName>
    </recommendedName>
</protein>
<evidence type="ECO:0000259" key="1">
    <source>
        <dbReference type="Pfam" id="PF07679"/>
    </source>
</evidence>
<dbReference type="EMBL" id="JACEFF010000815">
    <property type="protein sequence ID" value="KAH9630640.1"/>
    <property type="molecule type" value="Genomic_DNA"/>
</dbReference>
<accession>A0A922M5R9</accession>
<sequence length="71" mass="8383">MSITSQGYKYTAILRVRNMSREDIGSYYCYAENSMGSTRDDVTVYSKYQLYSVVSYSDNRLLRIFFVYDNN</sequence>
<proteinExistence type="predicted"/>
<dbReference type="Gene3D" id="2.60.40.10">
    <property type="entry name" value="Immunoglobulins"/>
    <property type="match status" value="1"/>
</dbReference>
<dbReference type="Proteomes" id="UP000814243">
    <property type="component" value="Unassembled WGS sequence"/>
</dbReference>
<dbReference type="InterPro" id="IPR013783">
    <property type="entry name" value="Ig-like_fold"/>
</dbReference>
<feature type="domain" description="Immunoglobulin I-set" evidence="1">
    <location>
        <begin position="6"/>
        <end position="44"/>
    </location>
</feature>